<evidence type="ECO:0000256" key="7">
    <source>
        <dbReference type="SAM" id="MobiDB-lite"/>
    </source>
</evidence>
<gene>
    <name evidence="11" type="ORF">CYCCA115_LOCUS20202</name>
</gene>
<proteinExistence type="predicted"/>
<dbReference type="SMART" id="SM00044">
    <property type="entry name" value="CYCc"/>
    <property type="match status" value="1"/>
</dbReference>
<feature type="transmembrane region" description="Helical" evidence="8">
    <location>
        <begin position="68"/>
        <end position="91"/>
    </location>
</feature>
<evidence type="ECO:0000256" key="6">
    <source>
        <dbReference type="ARBA" id="ARBA00023239"/>
    </source>
</evidence>
<dbReference type="GO" id="GO:0004383">
    <property type="term" value="F:guanylate cyclase activity"/>
    <property type="evidence" value="ECO:0007669"/>
    <property type="project" value="TreeGrafter"/>
</dbReference>
<feature type="region of interest" description="Disordered" evidence="7">
    <location>
        <begin position="217"/>
        <end position="237"/>
    </location>
</feature>
<keyword evidence="4 8" id="KW-1133">Transmembrane helix</keyword>
<dbReference type="SUPFAM" id="SSF109604">
    <property type="entry name" value="HD-domain/PDEase-like"/>
    <property type="match status" value="1"/>
</dbReference>
<feature type="compositionally biased region" description="Low complexity" evidence="7">
    <location>
        <begin position="37"/>
        <end position="50"/>
    </location>
</feature>
<accession>A0AAD2G5W2</accession>
<keyword evidence="5 8" id="KW-0472">Membrane</keyword>
<sequence>MELPNPSSDTISVHSNSSRGGDDSHFGSDDNDNETLSTFSHNSKSKGSSSDMRETTKMLQKDKWVIRIRVAAVIVMLMAAVSVSCVEYFGLVGSEQLEFEHRYEDQAEQIGHALQSELKVKLRALDSFSVAIAAYTVGQYVQWPNISLPEFEFRAATALTNGGGLSIGLQPLVHKENLKEWEEYSIQHQEWRTKGLEFQHMFPEALQVVAAGGNRKLLGAGNHSEPTGEANDHSDNSSIPEISQYVFKVVDGIPVRVEEDLMMPVWQYSPIDKGMPYVNYDQYSKDRNRDALTEVVKKEVAVLGPYFPLAESFHGHDFDPVSFRFEENTWTEIWNGESTANAVDEKTNPHNNMDGPAVNIWYPVFSELGSGDRTEVGILSMTARWDSFFLPHLPPNPVGLMVVMTNACSEGFTFEITGDAVTYLGTGDFHDSAFESYRRDFSLTAEASVFSDIPLSATFCPYMAAIYPSQSTRDSYETDRPINYTIGVACVFLFTIIVFISYDHLVERRQRFLADTAEKTHVIVSAMFPKVVRDRLFDENNNKSRSGINKFVSNQSSKSSTPARPKDTPIADLYTNTTVMFGDISRFTAWSSTRQPTDVFILLETLYGEFDRIARDMDVFKVETIGDCYVAVTGLPNPRHDHHLRMIRFARQALTQMSVLTRELEVRLGPDTTMLGFRVGLNSGPVTAGVLRGERSRFQLFGDTVNTASRMESAGAANRIHIAQATADLVIDSGKGHWLRKRDDLIEAKGKGEVQTYWVKGGKAASSTKTGTSNGSSNSFRAQKDNKRKLAKQERVRQSLIDWQVELLSKLIKQIVGLRKTKTVKNQDFANHVGQKLLPREEIAEHIHMPPFDPEKAKTVLKGGDDLPDLVTSQLKDLISTISSLYHNNSFHNFDHASHVTMSANKLLQRIVTPAFQENGEFLKEAHEYTFGLTSDPLTQFAILFSTIIHDLDHKGVGNPQLVKEKNRLATMYGGKSVAEQNSIDLALELLTSSSYSDLLSCICADDEDFQRFRQLVINCVMATDIFDKELLTLRNNRWKKAFSENDESASDLKATIVIEHIIQAADVAHTMQHWHVYQKWNEKLFFEMRKAYESGRGGEKDPADTWYNGELWFFDNYVIPLAKKLDDCGVFGVCSDECLTYAKQNRKEWEVKGRIVVEAMCKKYRDEYEIKEGIDEDEEGDSSV</sequence>
<keyword evidence="12" id="KW-1185">Reference proteome</keyword>
<keyword evidence="3" id="KW-0547">Nucleotide-binding</keyword>
<dbReference type="PANTHER" id="PTHR11920">
    <property type="entry name" value="GUANYLYL CYCLASE"/>
    <property type="match status" value="1"/>
</dbReference>
<dbReference type="InterPro" id="IPR036971">
    <property type="entry name" value="PDEase_catalytic_dom_sf"/>
</dbReference>
<reference evidence="11" key="1">
    <citation type="submission" date="2023-08" db="EMBL/GenBank/DDBJ databases">
        <authorList>
            <person name="Audoor S."/>
            <person name="Bilcke G."/>
        </authorList>
    </citation>
    <scope>NUCLEOTIDE SEQUENCE</scope>
</reference>
<feature type="region of interest" description="Disordered" evidence="7">
    <location>
        <begin position="1"/>
        <end position="55"/>
    </location>
</feature>
<dbReference type="GO" id="GO:0001653">
    <property type="term" value="F:peptide receptor activity"/>
    <property type="evidence" value="ECO:0007669"/>
    <property type="project" value="TreeGrafter"/>
</dbReference>
<dbReference type="GO" id="GO:0004114">
    <property type="term" value="F:3',5'-cyclic-nucleotide phosphodiesterase activity"/>
    <property type="evidence" value="ECO:0007669"/>
    <property type="project" value="InterPro"/>
</dbReference>
<dbReference type="GO" id="GO:0005886">
    <property type="term" value="C:plasma membrane"/>
    <property type="evidence" value="ECO:0007669"/>
    <property type="project" value="TreeGrafter"/>
</dbReference>
<dbReference type="Proteomes" id="UP001295423">
    <property type="component" value="Unassembled WGS sequence"/>
</dbReference>
<keyword evidence="6" id="KW-0456">Lyase</keyword>
<dbReference type="Gene3D" id="1.10.1300.10">
    <property type="entry name" value="3'5'-cyclic nucleotide phosphodiesterase, catalytic domain"/>
    <property type="match status" value="1"/>
</dbReference>
<dbReference type="CDD" id="cd07302">
    <property type="entry name" value="CHD"/>
    <property type="match status" value="1"/>
</dbReference>
<dbReference type="GO" id="GO:0035556">
    <property type="term" value="P:intracellular signal transduction"/>
    <property type="evidence" value="ECO:0007669"/>
    <property type="project" value="InterPro"/>
</dbReference>
<evidence type="ECO:0000256" key="5">
    <source>
        <dbReference type="ARBA" id="ARBA00023136"/>
    </source>
</evidence>
<evidence type="ECO:0000256" key="3">
    <source>
        <dbReference type="ARBA" id="ARBA00022741"/>
    </source>
</evidence>
<dbReference type="Pfam" id="PF00211">
    <property type="entry name" value="Guanylate_cyc"/>
    <property type="match status" value="1"/>
</dbReference>
<evidence type="ECO:0000259" key="10">
    <source>
        <dbReference type="PROSITE" id="PS51845"/>
    </source>
</evidence>
<feature type="region of interest" description="Disordered" evidence="7">
    <location>
        <begin position="763"/>
        <end position="791"/>
    </location>
</feature>
<dbReference type="PROSITE" id="PS50125">
    <property type="entry name" value="GUANYLATE_CYCLASE_2"/>
    <property type="match status" value="1"/>
</dbReference>
<evidence type="ECO:0000256" key="1">
    <source>
        <dbReference type="ARBA" id="ARBA00004370"/>
    </source>
</evidence>
<dbReference type="GO" id="GO:0007168">
    <property type="term" value="P:receptor guanylyl cyclase signaling pathway"/>
    <property type="evidence" value="ECO:0007669"/>
    <property type="project" value="TreeGrafter"/>
</dbReference>
<dbReference type="EMBL" id="CAKOGP040002147">
    <property type="protein sequence ID" value="CAJ1963518.1"/>
    <property type="molecule type" value="Genomic_DNA"/>
</dbReference>
<comment type="caution">
    <text evidence="11">The sequence shown here is derived from an EMBL/GenBank/DDBJ whole genome shotgun (WGS) entry which is preliminary data.</text>
</comment>
<dbReference type="InterPro" id="IPR029787">
    <property type="entry name" value="Nucleotide_cyclase"/>
</dbReference>
<dbReference type="Gene3D" id="3.30.70.1230">
    <property type="entry name" value="Nucleotide cyclase"/>
    <property type="match status" value="1"/>
</dbReference>
<dbReference type="InterPro" id="IPR050401">
    <property type="entry name" value="Cyclic_nucleotide_synthase"/>
</dbReference>
<dbReference type="GO" id="GO:0000166">
    <property type="term" value="F:nucleotide binding"/>
    <property type="evidence" value="ECO:0007669"/>
    <property type="project" value="UniProtKB-KW"/>
</dbReference>
<dbReference type="PROSITE" id="PS51845">
    <property type="entry name" value="PDEASE_I_2"/>
    <property type="match status" value="1"/>
</dbReference>
<comment type="subcellular location">
    <subcellularLocation>
        <location evidence="1">Membrane</location>
    </subcellularLocation>
</comment>
<dbReference type="SUPFAM" id="SSF55073">
    <property type="entry name" value="Nucleotide cyclase"/>
    <property type="match status" value="1"/>
</dbReference>
<keyword evidence="2 8" id="KW-0812">Transmembrane</keyword>
<evidence type="ECO:0000259" key="9">
    <source>
        <dbReference type="PROSITE" id="PS50125"/>
    </source>
</evidence>
<evidence type="ECO:0000256" key="4">
    <source>
        <dbReference type="ARBA" id="ARBA00022989"/>
    </source>
</evidence>
<feature type="compositionally biased region" description="Low complexity" evidence="7">
    <location>
        <begin position="763"/>
        <end position="779"/>
    </location>
</feature>
<evidence type="ECO:0000313" key="12">
    <source>
        <dbReference type="Proteomes" id="UP001295423"/>
    </source>
</evidence>
<feature type="compositionally biased region" description="Polar residues" evidence="7">
    <location>
        <begin position="1"/>
        <end position="19"/>
    </location>
</feature>
<dbReference type="InterPro" id="IPR001054">
    <property type="entry name" value="A/G_cyclase"/>
</dbReference>
<evidence type="ECO:0008006" key="13">
    <source>
        <dbReference type="Google" id="ProtNLM"/>
    </source>
</evidence>
<feature type="region of interest" description="Disordered" evidence="7">
    <location>
        <begin position="547"/>
        <end position="569"/>
    </location>
</feature>
<dbReference type="PANTHER" id="PTHR11920:SF335">
    <property type="entry name" value="GUANYLATE CYCLASE"/>
    <property type="match status" value="1"/>
</dbReference>
<evidence type="ECO:0000256" key="2">
    <source>
        <dbReference type="ARBA" id="ARBA00022692"/>
    </source>
</evidence>
<feature type="compositionally biased region" description="Polar residues" evidence="7">
    <location>
        <begin position="547"/>
        <end position="562"/>
    </location>
</feature>
<organism evidence="11 12">
    <name type="scientific">Cylindrotheca closterium</name>
    <dbReference type="NCBI Taxonomy" id="2856"/>
    <lineage>
        <taxon>Eukaryota</taxon>
        <taxon>Sar</taxon>
        <taxon>Stramenopiles</taxon>
        <taxon>Ochrophyta</taxon>
        <taxon>Bacillariophyta</taxon>
        <taxon>Bacillariophyceae</taxon>
        <taxon>Bacillariophycidae</taxon>
        <taxon>Bacillariales</taxon>
        <taxon>Bacillariaceae</taxon>
        <taxon>Cylindrotheca</taxon>
    </lineage>
</organism>
<protein>
    <recommendedName>
        <fullName evidence="13">Phosphodiesterase</fullName>
    </recommendedName>
</protein>
<dbReference type="GO" id="GO:0004016">
    <property type="term" value="F:adenylate cyclase activity"/>
    <property type="evidence" value="ECO:0007669"/>
    <property type="project" value="TreeGrafter"/>
</dbReference>
<evidence type="ECO:0000256" key="8">
    <source>
        <dbReference type="SAM" id="Phobius"/>
    </source>
</evidence>
<feature type="domain" description="Guanylate cyclase" evidence="9">
    <location>
        <begin position="578"/>
        <end position="712"/>
    </location>
</feature>
<evidence type="ECO:0000313" key="11">
    <source>
        <dbReference type="EMBL" id="CAJ1963518.1"/>
    </source>
</evidence>
<feature type="domain" description="PDEase" evidence="10">
    <location>
        <begin position="872"/>
        <end position="1026"/>
    </location>
</feature>
<dbReference type="Pfam" id="PF00233">
    <property type="entry name" value="PDEase_I"/>
    <property type="match status" value="1"/>
</dbReference>
<name>A0AAD2G5W2_9STRA</name>
<dbReference type="InterPro" id="IPR002073">
    <property type="entry name" value="PDEase_catalytic_dom"/>
</dbReference>
<dbReference type="AlphaFoldDB" id="A0AAD2G5W2"/>